<feature type="transmembrane region" description="Helical" evidence="1">
    <location>
        <begin position="56"/>
        <end position="75"/>
    </location>
</feature>
<dbReference type="Gene3D" id="3.40.50.410">
    <property type="entry name" value="von Willebrand factor, type A domain"/>
    <property type="match status" value="1"/>
</dbReference>
<dbReference type="InterPro" id="IPR036465">
    <property type="entry name" value="vWFA_dom_sf"/>
</dbReference>
<dbReference type="Proteomes" id="UP000676169">
    <property type="component" value="Chromosome"/>
</dbReference>
<dbReference type="RefSeq" id="WP_211632189.1">
    <property type="nucleotide sequence ID" value="NZ_CP073100.1"/>
</dbReference>
<dbReference type="SUPFAM" id="SSF52317">
    <property type="entry name" value="Class I glutamine amidotransferase-like"/>
    <property type="match status" value="1"/>
</dbReference>
<protein>
    <submittedName>
        <fullName evidence="3">BatA domain-containing protein</fullName>
    </submittedName>
</protein>
<dbReference type="PANTHER" id="PTHR37464">
    <property type="entry name" value="BLL2463 PROTEIN"/>
    <property type="match status" value="1"/>
</dbReference>
<dbReference type="InterPro" id="IPR011635">
    <property type="entry name" value="CARDB"/>
</dbReference>
<organism evidence="3 4">
    <name type="scientific">Luteolibacter ambystomatis</name>
    <dbReference type="NCBI Taxonomy" id="2824561"/>
    <lineage>
        <taxon>Bacteria</taxon>
        <taxon>Pseudomonadati</taxon>
        <taxon>Verrucomicrobiota</taxon>
        <taxon>Verrucomicrobiia</taxon>
        <taxon>Verrucomicrobiales</taxon>
        <taxon>Verrucomicrobiaceae</taxon>
        <taxon>Luteolibacter</taxon>
    </lineage>
</organism>
<keyword evidence="1" id="KW-1133">Transmembrane helix</keyword>
<keyword evidence="1" id="KW-0472">Membrane</keyword>
<evidence type="ECO:0000313" key="3">
    <source>
        <dbReference type="EMBL" id="QUE51908.1"/>
    </source>
</evidence>
<dbReference type="Pfam" id="PF13519">
    <property type="entry name" value="VWA_2"/>
    <property type="match status" value="1"/>
</dbReference>
<dbReference type="InterPro" id="IPR002035">
    <property type="entry name" value="VWF_A"/>
</dbReference>
<dbReference type="SUPFAM" id="SSF53300">
    <property type="entry name" value="vWA-like"/>
    <property type="match status" value="1"/>
</dbReference>
<accession>A0A975PFA3</accession>
<dbReference type="KEGG" id="lamb:KBB96_03235"/>
<dbReference type="Gene3D" id="3.40.50.880">
    <property type="match status" value="1"/>
</dbReference>
<gene>
    <name evidence="3" type="ORF">KBB96_03235</name>
</gene>
<dbReference type="InterPro" id="IPR013783">
    <property type="entry name" value="Ig-like_fold"/>
</dbReference>
<dbReference type="EMBL" id="CP073100">
    <property type="protein sequence ID" value="QUE51908.1"/>
    <property type="molecule type" value="Genomic_DNA"/>
</dbReference>
<keyword evidence="4" id="KW-1185">Reference proteome</keyword>
<dbReference type="Pfam" id="PF07705">
    <property type="entry name" value="CARDB"/>
    <property type="match status" value="1"/>
</dbReference>
<dbReference type="SMART" id="SM00327">
    <property type="entry name" value="VWA"/>
    <property type="match status" value="1"/>
</dbReference>
<dbReference type="Pfam" id="PF07584">
    <property type="entry name" value="BatA"/>
    <property type="match status" value="1"/>
</dbReference>
<dbReference type="InterPro" id="IPR011933">
    <property type="entry name" value="Double_TM_dom"/>
</dbReference>
<name>A0A975PFA3_9BACT</name>
<feature type="domain" description="VWFA" evidence="2">
    <location>
        <begin position="91"/>
        <end position="261"/>
    </location>
</feature>
<reference evidence="3" key="1">
    <citation type="submission" date="2021-04" db="EMBL/GenBank/DDBJ databases">
        <title>Luteolibacter sp. 32A isolated from the skin of an Anderson's salamander (Ambystoma andersonii).</title>
        <authorList>
            <person name="Spergser J."/>
            <person name="Busse H.-J."/>
        </authorList>
    </citation>
    <scope>NUCLEOTIDE SEQUENCE</scope>
    <source>
        <strain evidence="3">32A</strain>
    </source>
</reference>
<evidence type="ECO:0000313" key="4">
    <source>
        <dbReference type="Proteomes" id="UP000676169"/>
    </source>
</evidence>
<dbReference type="InterPro" id="IPR029062">
    <property type="entry name" value="Class_I_gatase-like"/>
</dbReference>
<sequence length="708" mass="75175">MGFLSPWLLGGLAAIGLPVIIHLLNKFRTRHTDWAAMRFLTDVVQQNQRRVKMDDLILLVLRCLLVAMAVLAFAGPVMRGAARGDGHGSGPIAAVVILDASASMTQADGAISRFDQAKQDIRAWQEKLDPQSSLALYLAATRPAALIAKPEDDIALFRKSLDEARVGDEGSDLLGALRLAVTALDGANDRPKDIHIYTDGQATAFRQRPELKKLAQEHPEITIRPFVIGTPVDNLGVVQLRIEGGVPAVGQPSRFHAEVMNSGAATVRGVRVEFLLDDGAPAGSAVIPAIAPGETQGVNVTVEFPGAGPHRITAVLPSDGFEADNRRVAAVDVANRMEVILAESDAAPLDEARAGFFLAHALTPVPKEQASRYYLAPVSLRLAELPSALAKPPAQRPAAVFLCDPGNLTAPVLAALDAYVKDGGNLAVFPGNNGDPVGWASQDAFAKMLPASLGAAVTADANHPPIAWQANGFTHPVTTLWNDPANGNLGTVKFAHYFPLSPKKDARVIANFADGTPSVAEWTYGLGTVALFSAGETQDATNHPLHPSFVPFFQRLMGYFNRCNESKLVLSPGEVFRKTVDESLRGKDFTLQRPGADAARTAGQVSGDGSGNGAVLRYAATDRAGAYQIAVANEPVAVFSVQLDPTESDLRAVEPAALTDLSEVSRDNAAAPGARLVILKEYWPALIWCVAALFVAEAALAHRISHAR</sequence>
<keyword evidence="1" id="KW-0812">Transmembrane</keyword>
<evidence type="ECO:0000256" key="1">
    <source>
        <dbReference type="SAM" id="Phobius"/>
    </source>
</evidence>
<dbReference type="AlphaFoldDB" id="A0A975PFA3"/>
<dbReference type="InterPro" id="IPR024163">
    <property type="entry name" value="Aerotolerance_reg_N"/>
</dbReference>
<dbReference type="Gene3D" id="2.60.40.10">
    <property type="entry name" value="Immunoglobulins"/>
    <property type="match status" value="1"/>
</dbReference>
<dbReference type="PANTHER" id="PTHR37464:SF1">
    <property type="entry name" value="BLL2463 PROTEIN"/>
    <property type="match status" value="1"/>
</dbReference>
<evidence type="ECO:0000259" key="2">
    <source>
        <dbReference type="SMART" id="SM00327"/>
    </source>
</evidence>
<dbReference type="NCBIfam" id="TIGR02226">
    <property type="entry name" value="two_anch"/>
    <property type="match status" value="1"/>
</dbReference>
<proteinExistence type="predicted"/>
<feature type="transmembrane region" description="Helical" evidence="1">
    <location>
        <begin position="6"/>
        <end position="24"/>
    </location>
</feature>